<dbReference type="SUPFAM" id="SSF52540">
    <property type="entry name" value="P-loop containing nucleoside triphosphate hydrolases"/>
    <property type="match status" value="1"/>
</dbReference>
<dbReference type="Proteomes" id="UP000645517">
    <property type="component" value="Unassembled WGS sequence"/>
</dbReference>
<name>A0ABQ2JIP3_9DEIO</name>
<dbReference type="InterPro" id="IPR027417">
    <property type="entry name" value="P-loop_NTPase"/>
</dbReference>
<feature type="region of interest" description="Disordered" evidence="1">
    <location>
        <begin position="130"/>
        <end position="150"/>
    </location>
</feature>
<dbReference type="EMBL" id="BMOR01000030">
    <property type="protein sequence ID" value="GGN46020.1"/>
    <property type="molecule type" value="Genomic_DNA"/>
</dbReference>
<protein>
    <submittedName>
        <fullName evidence="2">Uncharacterized protein</fullName>
    </submittedName>
</protein>
<sequence>MTETPTRTTVGAAEPAPNLLVSGPPVSGRTTALLHAAVDWIALHGRPARQVWWIPTSSRARHRARQTLTTHRTLQTVTTLRPAEWLHRQPHVPDWTKRPGPYTNPADAETYLHRLELPQQTLQDLGLTAEGHVDPHPVRPPDPTNPYSPSYREEVNRNRFHYENRLKAYLARKHHLQRVLDGRPITATDRVVWALGQLHHRRETLQANLNSSFGLVLLDDFHAFTPLERAFLRRLLTGADVQVIVTTEEHHAEAARSWLDALGRPSAERILRDRHVPLGHLLIVRTLDPMTTLRPARGGTGELRPSIHVTRFAELEPHLQEQAAHSERAGRTLAVLIPPKLDNEIASLVGAQQWDTEAQRPRAFREALRAALRYRLGLSGPEGGHPLLTQDWYIPDPDRTRRLWLPARTHAAIREAWNAGRTDNPGARLRPWAVLTEQQQRLDRCRSTAELAITVQALQNLAPTPADEAWIAQTPDLFVALQQLTARTLVARPFLGVLGRTTGHWDDVVILLTCHDVDHQAVAQGVLRATRSLRFLTFGPTPPGPTHPATLTQTESRHADLMRLLAQPAPPTPEELRRITGDPILRHYYETHWPGEVPDDRRDAWAAAHGQPSTWPEGTPSRAWVTARSRLLLEEWPSGTTTPE</sequence>
<dbReference type="RefSeq" id="WP_189059171.1">
    <property type="nucleotide sequence ID" value="NZ_BMOR01000030.1"/>
</dbReference>
<gene>
    <name evidence="2" type="ORF">GCM10010842_36170</name>
</gene>
<evidence type="ECO:0000256" key="1">
    <source>
        <dbReference type="SAM" id="MobiDB-lite"/>
    </source>
</evidence>
<proteinExistence type="predicted"/>
<reference evidence="3" key="1">
    <citation type="journal article" date="2019" name="Int. J. Syst. Evol. Microbiol.">
        <title>The Global Catalogue of Microorganisms (GCM) 10K type strain sequencing project: providing services to taxonomists for standard genome sequencing and annotation.</title>
        <authorList>
            <consortium name="The Broad Institute Genomics Platform"/>
            <consortium name="The Broad Institute Genome Sequencing Center for Infectious Disease"/>
            <person name="Wu L."/>
            <person name="Ma J."/>
        </authorList>
    </citation>
    <scope>NUCLEOTIDE SEQUENCE [LARGE SCALE GENOMIC DNA]</scope>
    <source>
        <strain evidence="3">JCM 16918</strain>
    </source>
</reference>
<evidence type="ECO:0000313" key="2">
    <source>
        <dbReference type="EMBL" id="GGN46020.1"/>
    </source>
</evidence>
<comment type="caution">
    <text evidence="2">The sequence shown here is derived from an EMBL/GenBank/DDBJ whole genome shotgun (WGS) entry which is preliminary data.</text>
</comment>
<evidence type="ECO:0000313" key="3">
    <source>
        <dbReference type="Proteomes" id="UP000645517"/>
    </source>
</evidence>
<accession>A0ABQ2JIP3</accession>
<organism evidence="2 3">
    <name type="scientific">Deinococcus daejeonensis</name>
    <dbReference type="NCBI Taxonomy" id="1007098"/>
    <lineage>
        <taxon>Bacteria</taxon>
        <taxon>Thermotogati</taxon>
        <taxon>Deinococcota</taxon>
        <taxon>Deinococci</taxon>
        <taxon>Deinococcales</taxon>
        <taxon>Deinococcaceae</taxon>
        <taxon>Deinococcus</taxon>
    </lineage>
</organism>
<keyword evidence="3" id="KW-1185">Reference proteome</keyword>